<keyword evidence="2" id="KW-1185">Reference proteome</keyword>
<dbReference type="AlphaFoldDB" id="A0A9X2WI25"/>
<name>A0A9X2WI25_9GAMM</name>
<dbReference type="EMBL" id="JAOANI010000028">
    <property type="protein sequence ID" value="MCT7360460.1"/>
    <property type="molecule type" value="Genomic_DNA"/>
</dbReference>
<dbReference type="Proteomes" id="UP001147830">
    <property type="component" value="Unassembled WGS sequence"/>
</dbReference>
<dbReference type="SUPFAM" id="SSF48452">
    <property type="entry name" value="TPR-like"/>
    <property type="match status" value="1"/>
</dbReference>
<comment type="caution">
    <text evidence="1">The sequence shown here is derived from an EMBL/GenBank/DDBJ whole genome shotgun (WGS) entry which is preliminary data.</text>
</comment>
<sequence>MSLLHQVLQDIDKRDAVPSALPHALQMSHESAALAASGTAYSASERAHSGAFTLKELSIKSIQPLLWSALMFVPAVFYFLHHDASQPEAASTVNTVSPVTSFVAEKQPGKPLVLRDNNNAAEQAEALSVQAPVPFAPEAAADPIIAETVAAEPVAAEPVAVQRVADRSRSSTAEKTQSSIRALETQKIKPEVDAAATKNSSAFNTTNTVSESRSSVVRSGQQAQQYYRQATEYMAVKQFSQALSAVDQALAIEIREDYLAIKLRIYLEQKAQDKFLQLYAQNTSVLHPYWLAVAAPGLHLFGRLEDAARVYQQLILLQPEVVNWPLALAQALQSAGRTQQARSVLEGLYQQNRLTPAQQRWVEQKLRRSGPVNTN</sequence>
<protein>
    <recommendedName>
        <fullName evidence="3">Tetratricopeptide repeat protein</fullName>
    </recommendedName>
</protein>
<gene>
    <name evidence="1" type="ORF">NYR02_15660</name>
</gene>
<proteinExistence type="predicted"/>
<evidence type="ECO:0000313" key="2">
    <source>
        <dbReference type="Proteomes" id="UP001147830"/>
    </source>
</evidence>
<reference evidence="1" key="2">
    <citation type="submission" date="2022-08" db="EMBL/GenBank/DDBJ databases">
        <authorList>
            <person name="Dong C."/>
        </authorList>
    </citation>
    <scope>NUCLEOTIDE SEQUENCE</scope>
    <source>
        <strain evidence="1">59MF3M-4</strain>
    </source>
</reference>
<dbReference type="RefSeq" id="WP_260977293.1">
    <property type="nucleotide sequence ID" value="NZ_JAOANI010000028.1"/>
</dbReference>
<reference evidence="1" key="1">
    <citation type="journal article" date="2022" name="Front. Microbiol.">
        <title>Genome-based taxonomic rearrangement of Oceanobacter-related bacteria including the description of Thalassolituus hydrocarbonoclasticus sp. nov. and Thalassolituus pacificus sp. nov. and emended description of the genus Thalassolituus.</title>
        <authorList>
            <person name="Dong C."/>
            <person name="Wei L."/>
            <person name="Wang J."/>
            <person name="Lai Q."/>
            <person name="Huang Z."/>
            <person name="Shao Z."/>
        </authorList>
    </citation>
    <scope>NUCLEOTIDE SEQUENCE</scope>
    <source>
        <strain evidence="1">59MF3M-4</strain>
    </source>
</reference>
<accession>A0A9X2WI25</accession>
<dbReference type="InterPro" id="IPR011990">
    <property type="entry name" value="TPR-like_helical_dom_sf"/>
</dbReference>
<evidence type="ECO:0008006" key="3">
    <source>
        <dbReference type="Google" id="ProtNLM"/>
    </source>
</evidence>
<organism evidence="1 2">
    <name type="scientific">Thalassolituus pacificus</name>
    <dbReference type="NCBI Taxonomy" id="2975440"/>
    <lineage>
        <taxon>Bacteria</taxon>
        <taxon>Pseudomonadati</taxon>
        <taxon>Pseudomonadota</taxon>
        <taxon>Gammaproteobacteria</taxon>
        <taxon>Oceanospirillales</taxon>
        <taxon>Oceanospirillaceae</taxon>
        <taxon>Thalassolituus</taxon>
    </lineage>
</organism>
<dbReference type="Gene3D" id="1.25.40.10">
    <property type="entry name" value="Tetratricopeptide repeat domain"/>
    <property type="match status" value="1"/>
</dbReference>
<evidence type="ECO:0000313" key="1">
    <source>
        <dbReference type="EMBL" id="MCT7360460.1"/>
    </source>
</evidence>